<sequence>MSRTRLYRDGSVEEDFPLDQLAERLAGGGVAWVDISDDKALEVVGRELGLHELALEDSQERHQRPKLDHYRTHQFVSVYGVSVAADGTLECHELSMFVTPNTLVTVRDGFDMAAVTRRWDASALPCDRVGVLLHAVLDIVVDGHLEATSRLDELIEDLEGVVFEERPDVRELQRHSVRVRRALAGLRRVVLPMRDIMTELPRDKNLVDAELQPYFGDIRDHVAHAAEWTESLRDHITALRETQLNIQSNQLNMIMKKVTGWAAVIAIPTAITGFYGQNVPYPGYDQPWGFWASTAAIIAIGGGLYAMFRRKDWL</sequence>
<name>A0A2S6GM91_9PSEU</name>
<dbReference type="GO" id="GO:0015095">
    <property type="term" value="F:magnesium ion transmembrane transporter activity"/>
    <property type="evidence" value="ECO:0007669"/>
    <property type="project" value="TreeGrafter"/>
</dbReference>
<evidence type="ECO:0000313" key="10">
    <source>
        <dbReference type="Proteomes" id="UP000239203"/>
    </source>
</evidence>
<keyword evidence="10" id="KW-1185">Reference proteome</keyword>
<dbReference type="SUPFAM" id="SSF143865">
    <property type="entry name" value="CorA soluble domain-like"/>
    <property type="match status" value="1"/>
</dbReference>
<comment type="subcellular location">
    <subcellularLocation>
        <location evidence="1">Cell membrane</location>
        <topology evidence="1">Multi-pass membrane protein</topology>
    </subcellularLocation>
</comment>
<dbReference type="OrthoDB" id="9803416at2"/>
<feature type="transmembrane region" description="Helical" evidence="8">
    <location>
        <begin position="258"/>
        <end position="276"/>
    </location>
</feature>
<organism evidence="9 10">
    <name type="scientific">Actinokineospora auranticolor</name>
    <dbReference type="NCBI Taxonomy" id="155976"/>
    <lineage>
        <taxon>Bacteria</taxon>
        <taxon>Bacillati</taxon>
        <taxon>Actinomycetota</taxon>
        <taxon>Actinomycetes</taxon>
        <taxon>Pseudonocardiales</taxon>
        <taxon>Pseudonocardiaceae</taxon>
        <taxon>Actinokineospora</taxon>
    </lineage>
</organism>
<dbReference type="EMBL" id="PTIX01000010">
    <property type="protein sequence ID" value="PPK66348.1"/>
    <property type="molecule type" value="Genomic_DNA"/>
</dbReference>
<dbReference type="GO" id="GO:0050897">
    <property type="term" value="F:cobalt ion binding"/>
    <property type="evidence" value="ECO:0007669"/>
    <property type="project" value="TreeGrafter"/>
</dbReference>
<comment type="similarity">
    <text evidence="2">Belongs to the CorA metal ion transporter (MIT) (TC 1.A.35) family.</text>
</comment>
<evidence type="ECO:0000256" key="8">
    <source>
        <dbReference type="SAM" id="Phobius"/>
    </source>
</evidence>
<keyword evidence="3" id="KW-0813">Transport</keyword>
<dbReference type="PANTHER" id="PTHR46494">
    <property type="entry name" value="CORA FAMILY METAL ION TRANSPORTER (EUROFUNG)"/>
    <property type="match status" value="1"/>
</dbReference>
<dbReference type="Gene3D" id="3.30.460.20">
    <property type="entry name" value="CorA soluble domain-like"/>
    <property type="match status" value="1"/>
</dbReference>
<keyword evidence="4" id="KW-1003">Cell membrane</keyword>
<dbReference type="Proteomes" id="UP000239203">
    <property type="component" value="Unassembled WGS sequence"/>
</dbReference>
<dbReference type="AlphaFoldDB" id="A0A2S6GM91"/>
<evidence type="ECO:0000256" key="6">
    <source>
        <dbReference type="ARBA" id="ARBA00022989"/>
    </source>
</evidence>
<dbReference type="GO" id="GO:0005886">
    <property type="term" value="C:plasma membrane"/>
    <property type="evidence" value="ECO:0007669"/>
    <property type="project" value="UniProtKB-SubCell"/>
</dbReference>
<dbReference type="RefSeq" id="WP_104480340.1">
    <property type="nucleotide sequence ID" value="NZ_CP154825.1"/>
</dbReference>
<gene>
    <name evidence="9" type="ORF">CLV40_11052</name>
</gene>
<evidence type="ECO:0000256" key="1">
    <source>
        <dbReference type="ARBA" id="ARBA00004651"/>
    </source>
</evidence>
<dbReference type="SUPFAM" id="SSF144083">
    <property type="entry name" value="Magnesium transport protein CorA, transmembrane region"/>
    <property type="match status" value="1"/>
</dbReference>
<comment type="caution">
    <text evidence="9">The sequence shown here is derived from an EMBL/GenBank/DDBJ whole genome shotgun (WGS) entry which is preliminary data.</text>
</comment>
<dbReference type="GO" id="GO:0015087">
    <property type="term" value="F:cobalt ion transmembrane transporter activity"/>
    <property type="evidence" value="ECO:0007669"/>
    <property type="project" value="TreeGrafter"/>
</dbReference>
<dbReference type="Gene3D" id="1.20.58.340">
    <property type="entry name" value="Magnesium transport protein CorA, transmembrane region"/>
    <property type="match status" value="2"/>
</dbReference>
<accession>A0A2S6GM91</accession>
<evidence type="ECO:0000256" key="3">
    <source>
        <dbReference type="ARBA" id="ARBA00022448"/>
    </source>
</evidence>
<dbReference type="CDD" id="cd12822">
    <property type="entry name" value="TmCorA-like"/>
    <property type="match status" value="1"/>
</dbReference>
<dbReference type="GO" id="GO:0000287">
    <property type="term" value="F:magnesium ion binding"/>
    <property type="evidence" value="ECO:0007669"/>
    <property type="project" value="TreeGrafter"/>
</dbReference>
<evidence type="ECO:0000313" key="9">
    <source>
        <dbReference type="EMBL" id="PPK66348.1"/>
    </source>
</evidence>
<keyword evidence="5 8" id="KW-0812">Transmembrane</keyword>
<protein>
    <submittedName>
        <fullName evidence="9">Magnesium transporter</fullName>
    </submittedName>
</protein>
<proteinExistence type="inferred from homology"/>
<evidence type="ECO:0000256" key="7">
    <source>
        <dbReference type="ARBA" id="ARBA00023136"/>
    </source>
</evidence>
<dbReference type="InterPro" id="IPR045863">
    <property type="entry name" value="CorA_TM1_TM2"/>
</dbReference>
<evidence type="ECO:0000256" key="5">
    <source>
        <dbReference type="ARBA" id="ARBA00022692"/>
    </source>
</evidence>
<dbReference type="InterPro" id="IPR045861">
    <property type="entry name" value="CorA_cytoplasmic_dom"/>
</dbReference>
<keyword evidence="7 8" id="KW-0472">Membrane</keyword>
<dbReference type="PANTHER" id="PTHR46494:SF1">
    <property type="entry name" value="CORA FAMILY METAL ION TRANSPORTER (EUROFUNG)"/>
    <property type="match status" value="1"/>
</dbReference>
<reference evidence="9 10" key="1">
    <citation type="submission" date="2018-02" db="EMBL/GenBank/DDBJ databases">
        <title>Genomic Encyclopedia of Archaeal and Bacterial Type Strains, Phase II (KMG-II): from individual species to whole genera.</title>
        <authorList>
            <person name="Goeker M."/>
        </authorList>
    </citation>
    <scope>NUCLEOTIDE SEQUENCE [LARGE SCALE GENOMIC DNA]</scope>
    <source>
        <strain evidence="9 10">YU 961-1</strain>
    </source>
</reference>
<evidence type="ECO:0000256" key="2">
    <source>
        <dbReference type="ARBA" id="ARBA00009765"/>
    </source>
</evidence>
<dbReference type="InterPro" id="IPR002523">
    <property type="entry name" value="MgTranspt_CorA/ZnTranspt_ZntB"/>
</dbReference>
<dbReference type="Pfam" id="PF01544">
    <property type="entry name" value="CorA"/>
    <property type="match status" value="1"/>
</dbReference>
<evidence type="ECO:0000256" key="4">
    <source>
        <dbReference type="ARBA" id="ARBA00022475"/>
    </source>
</evidence>
<feature type="transmembrane region" description="Helical" evidence="8">
    <location>
        <begin position="288"/>
        <end position="308"/>
    </location>
</feature>
<keyword evidence="6 8" id="KW-1133">Transmembrane helix</keyword>